<feature type="non-terminal residue" evidence="2">
    <location>
        <position position="265"/>
    </location>
</feature>
<feature type="compositionally biased region" description="Polar residues" evidence="1">
    <location>
        <begin position="217"/>
        <end position="228"/>
    </location>
</feature>
<feature type="region of interest" description="Disordered" evidence="1">
    <location>
        <begin position="1"/>
        <end position="30"/>
    </location>
</feature>
<gene>
    <name evidence="2" type="primary">pb</name>
</gene>
<feature type="compositionally biased region" description="Polar residues" evidence="1">
    <location>
        <begin position="1"/>
        <end position="11"/>
    </location>
</feature>
<evidence type="ECO:0000313" key="2">
    <source>
        <dbReference type="EMBL" id="ADC35214.1"/>
    </source>
</evidence>
<feature type="non-terminal residue" evidence="2">
    <location>
        <position position="1"/>
    </location>
</feature>
<dbReference type="AlphaFoldDB" id="F8J2S0"/>
<organism evidence="2">
    <name type="scientific">Dimorphopterus spinolae</name>
    <dbReference type="NCBI Taxonomy" id="696243"/>
    <lineage>
        <taxon>Eukaryota</taxon>
        <taxon>Metazoa</taxon>
        <taxon>Ecdysozoa</taxon>
        <taxon>Arthropoda</taxon>
        <taxon>Hexapoda</taxon>
        <taxon>Insecta</taxon>
        <taxon>Pterygota</taxon>
        <taxon>Neoptera</taxon>
        <taxon>Paraneoptera</taxon>
        <taxon>Hemiptera</taxon>
        <taxon>Heteroptera</taxon>
        <taxon>Panheteroptera</taxon>
        <taxon>Pentatomomorpha</taxon>
        <taxon>Lygaeoidea</taxon>
        <taxon>Blissidae</taxon>
        <taxon>Dimorphopterus</taxon>
    </lineage>
</organism>
<feature type="compositionally biased region" description="Basic and acidic residues" evidence="1">
    <location>
        <begin position="12"/>
        <end position="22"/>
    </location>
</feature>
<evidence type="ECO:0000256" key="1">
    <source>
        <dbReference type="SAM" id="MobiDB-lite"/>
    </source>
</evidence>
<reference evidence="2" key="1">
    <citation type="journal article" date="2011" name="Zootaxa">
        <title>Phylogeny of pentatomomorphan bugs (Hemiptera-Heteroptera: Pentatomomorpha) based on six Hox gene fragments.</title>
        <authorList>
            <person name="Tian X."/>
            <person name="Xie Q."/>
            <person name="Li M."/>
            <person name="Gao C."/>
            <person name="Cui Y."/>
            <person name="Xi L."/>
            <person name="Bu W."/>
        </authorList>
    </citation>
    <scope>NUCLEOTIDE SEQUENCE</scope>
</reference>
<accession>F8J2S0</accession>
<proteinExistence type="predicted"/>
<name>F8J2S0_9HEMI</name>
<sequence length="265" mass="30426">NSSVTSTTSTFEKMEEDSRSNDSRVLTSPKRTEIVVKTEGLSVCSSPGKKRLISPEIKSLTPTPVTPQSSPLDVAYVRPRGSPTTATAVATASVTTILPAANPLVRCPPVAQQYRQPYRGSYADYTQRYPTEYTRPGTSPRPTNGLPRQRAAYNQYQQYCQYNGTYPQQEAYYQGRQYPYEDYQAGYYYEQQQQQQQQQQYYDDNYVEYSSSKAYYEQQTGEASSAPNHYTPEMMPRARSEPDHTFYQQQQQQQFYNEPPHQTSE</sequence>
<protein>
    <submittedName>
        <fullName evidence="2">Proboscipedia</fullName>
    </submittedName>
</protein>
<dbReference type="EMBL" id="FJ851790">
    <property type="protein sequence ID" value="ADC35214.1"/>
    <property type="molecule type" value="Genomic_DNA"/>
</dbReference>
<feature type="region of interest" description="Disordered" evidence="1">
    <location>
        <begin position="217"/>
        <end position="265"/>
    </location>
</feature>